<proteinExistence type="predicted"/>
<accession>A0A2H0N686</accession>
<dbReference type="EMBL" id="PCWN01000003">
    <property type="protein sequence ID" value="PIR04420.1"/>
    <property type="molecule type" value="Genomic_DNA"/>
</dbReference>
<dbReference type="Pfam" id="PF13207">
    <property type="entry name" value="AAA_17"/>
    <property type="match status" value="1"/>
</dbReference>
<dbReference type="PANTHER" id="PTHR41930">
    <property type="entry name" value="UPF0200 PROTEIN MJ1399"/>
    <property type="match status" value="1"/>
</dbReference>
<dbReference type="SUPFAM" id="SSF52540">
    <property type="entry name" value="P-loop containing nucleoside triphosphate hydrolases"/>
    <property type="match status" value="1"/>
</dbReference>
<sequence length="187" mass="21485">MPTNKLILGFTGLISSGKGTAAEYLRDTYSASMYTFSTMLKDALNRFYLEINRDHLIKISEIMRGTFGEDVMAKTMAKDVASDPNPIIIVDGIRRLADIEHLKRLEGFVMIEIFADPEVRYQRLIARSEKADDKTKTYEQFLEDHKRSTEVSILEVAKYATERVDNNGDIEDLHKQLDALIQKYRNK</sequence>
<evidence type="ECO:0000313" key="2">
    <source>
        <dbReference type="Proteomes" id="UP000229600"/>
    </source>
</evidence>
<dbReference type="InterPro" id="IPR027417">
    <property type="entry name" value="P-loop_NTPase"/>
</dbReference>
<organism evidence="1 2">
    <name type="scientific">Candidatus Magasanikbacteria bacterium CG11_big_fil_rev_8_21_14_0_20_39_34</name>
    <dbReference type="NCBI Taxonomy" id="1974653"/>
    <lineage>
        <taxon>Bacteria</taxon>
        <taxon>Candidatus Magasanikiibacteriota</taxon>
    </lineage>
</organism>
<comment type="caution">
    <text evidence="1">The sequence shown here is derived from an EMBL/GenBank/DDBJ whole genome shotgun (WGS) entry which is preliminary data.</text>
</comment>
<protein>
    <recommendedName>
        <fullName evidence="3">Dephospho-CoA kinase</fullName>
    </recommendedName>
</protein>
<name>A0A2H0N686_9BACT</name>
<gene>
    <name evidence="1" type="ORF">COV59_01065</name>
</gene>
<dbReference type="AlphaFoldDB" id="A0A2H0N686"/>
<evidence type="ECO:0000313" key="1">
    <source>
        <dbReference type="EMBL" id="PIR04420.1"/>
    </source>
</evidence>
<dbReference type="Proteomes" id="UP000229600">
    <property type="component" value="Unassembled WGS sequence"/>
</dbReference>
<reference evidence="1 2" key="1">
    <citation type="submission" date="2017-09" db="EMBL/GenBank/DDBJ databases">
        <title>Depth-based differentiation of microbial function through sediment-hosted aquifers and enrichment of novel symbionts in the deep terrestrial subsurface.</title>
        <authorList>
            <person name="Probst A.J."/>
            <person name="Ladd B."/>
            <person name="Jarett J.K."/>
            <person name="Geller-Mcgrath D.E."/>
            <person name="Sieber C.M."/>
            <person name="Emerson J.B."/>
            <person name="Anantharaman K."/>
            <person name="Thomas B.C."/>
            <person name="Malmstrom R."/>
            <person name="Stieglmeier M."/>
            <person name="Klingl A."/>
            <person name="Woyke T."/>
            <person name="Ryan C.M."/>
            <person name="Banfield J.F."/>
        </authorList>
    </citation>
    <scope>NUCLEOTIDE SEQUENCE [LARGE SCALE GENOMIC DNA]</scope>
    <source>
        <strain evidence="1">CG11_big_fil_rev_8_21_14_0_20_39_34</strain>
    </source>
</reference>
<dbReference type="Gene3D" id="3.40.50.300">
    <property type="entry name" value="P-loop containing nucleotide triphosphate hydrolases"/>
    <property type="match status" value="1"/>
</dbReference>
<evidence type="ECO:0008006" key="3">
    <source>
        <dbReference type="Google" id="ProtNLM"/>
    </source>
</evidence>
<dbReference type="PANTHER" id="PTHR41930:SF1">
    <property type="entry name" value="DEPHOSPHO-COA KINASE"/>
    <property type="match status" value="1"/>
</dbReference>